<organism evidence="3 4">
    <name type="scientific">Patiria miniata</name>
    <name type="common">Bat star</name>
    <name type="synonym">Asterina miniata</name>
    <dbReference type="NCBI Taxonomy" id="46514"/>
    <lineage>
        <taxon>Eukaryota</taxon>
        <taxon>Metazoa</taxon>
        <taxon>Echinodermata</taxon>
        <taxon>Eleutherozoa</taxon>
        <taxon>Asterozoa</taxon>
        <taxon>Asteroidea</taxon>
        <taxon>Valvatacea</taxon>
        <taxon>Valvatida</taxon>
        <taxon>Asterinidae</taxon>
        <taxon>Patiria</taxon>
    </lineage>
</organism>
<feature type="region of interest" description="Disordered" evidence="1">
    <location>
        <begin position="236"/>
        <end position="365"/>
    </location>
</feature>
<sequence>MFPKNTMPTTVAVPEKPPLQTHKDSTVLYMVGGDQVDGNDSRWQFKRAKICACTVVITTLILVVGILGAITIVLRSQQGTSEAPTVYKEPLLGNDSPLEEPINKIPRIKIDDGGLWPPKNPVTPDLVAVDGMGTVSLSSSPKPVTDGIDIDPEGDAIFEPFVFSSDQGRTYISSSFPYDGFYMRGEEGHPPPSHSEDSSSDPTSEAPGDMDSDLDSSLSYRIAGRTYASSSFPYDGFYMRGEEGEPPPSHSEDSSPDPTSEAPGDMDSDLDSSSSFDPYDGRTYISSSFPYDGFYMRGEEGEPPPSHSEDSSPDSTSEASGDMDSDLEGSAEPDDSDIPSDSDNSSSSDPSSSSSGLPSNYRIPT</sequence>
<feature type="compositionally biased region" description="Acidic residues" evidence="1">
    <location>
        <begin position="321"/>
        <end position="340"/>
    </location>
</feature>
<keyword evidence="2" id="KW-0812">Transmembrane</keyword>
<evidence type="ECO:0000256" key="1">
    <source>
        <dbReference type="SAM" id="MobiDB-lite"/>
    </source>
</evidence>
<name>A0A913ZN37_PATMI</name>
<evidence type="ECO:0000313" key="3">
    <source>
        <dbReference type="EnsemblMetazoa" id="XP_038053208.1"/>
    </source>
</evidence>
<dbReference type="GeneID" id="119725731"/>
<accession>A0A913ZN37</accession>
<evidence type="ECO:0000313" key="4">
    <source>
        <dbReference type="Proteomes" id="UP000887568"/>
    </source>
</evidence>
<feature type="transmembrane region" description="Helical" evidence="2">
    <location>
        <begin position="50"/>
        <end position="74"/>
    </location>
</feature>
<keyword evidence="2" id="KW-0472">Membrane</keyword>
<reference evidence="3" key="1">
    <citation type="submission" date="2022-11" db="UniProtKB">
        <authorList>
            <consortium name="EnsemblMetazoa"/>
        </authorList>
    </citation>
    <scope>IDENTIFICATION</scope>
</reference>
<evidence type="ECO:0000256" key="2">
    <source>
        <dbReference type="SAM" id="Phobius"/>
    </source>
</evidence>
<proteinExistence type="predicted"/>
<keyword evidence="2" id="KW-1133">Transmembrane helix</keyword>
<dbReference type="AlphaFoldDB" id="A0A913ZN37"/>
<dbReference type="EnsemblMetazoa" id="XM_038197280.1">
    <property type="protein sequence ID" value="XP_038053208.1"/>
    <property type="gene ID" value="LOC119725731"/>
</dbReference>
<dbReference type="RefSeq" id="XP_038053208.1">
    <property type="nucleotide sequence ID" value="XM_038197280.1"/>
</dbReference>
<feature type="compositionally biased region" description="Basic and acidic residues" evidence="1">
    <location>
        <begin position="184"/>
        <end position="197"/>
    </location>
</feature>
<dbReference type="Proteomes" id="UP000887568">
    <property type="component" value="Unplaced"/>
</dbReference>
<feature type="region of interest" description="Disordered" evidence="1">
    <location>
        <begin position="182"/>
        <end position="216"/>
    </location>
</feature>
<feature type="compositionally biased region" description="Low complexity" evidence="1">
    <location>
        <begin position="341"/>
        <end position="359"/>
    </location>
</feature>
<dbReference type="OrthoDB" id="10186997at2759"/>
<protein>
    <submittedName>
        <fullName evidence="3">Uncharacterized protein</fullName>
    </submittedName>
</protein>
<keyword evidence="4" id="KW-1185">Reference proteome</keyword>